<name>A0A553UT29_9DEIO</name>
<protein>
    <submittedName>
        <fullName evidence="2">Uncharacterized protein</fullName>
    </submittedName>
</protein>
<sequence length="363" mass="38371">MTSSALPSADHSLRRHVNIKAMTAPPLSFSADLARHSLLTRGQRIRTTLGVLIGLYILIGVLSLGILGIFWGFSGPFWKELEPDPGSLKSFINWILGGSVLVSAAFFVLYVLALLAARRAIASVQTYALSGQTGSAASDARRFNKWLSAWQWWTLISAILSVSLVPFFIGWAAKLDPATTKTLGSAELSVVAISGVLQALPTVVLTWLVLASIKRFFAAVALHAGGSRQPVTPVASAAGGWLIFTIVVLALGLTALAFFTLLVAALGTLPKMFAQDASFGVDPATFKSAFGGVAVLLLLSAVLYGFLIALTAWSRGFALNAAALLDAARLGGERSAASLPMNEGIDPWKTSITLSKSDDWNGR</sequence>
<keyword evidence="1" id="KW-1133">Transmembrane helix</keyword>
<feature type="transmembrane region" description="Helical" evidence="1">
    <location>
        <begin position="241"/>
        <end position="269"/>
    </location>
</feature>
<evidence type="ECO:0000256" key="1">
    <source>
        <dbReference type="SAM" id="Phobius"/>
    </source>
</evidence>
<feature type="transmembrane region" description="Helical" evidence="1">
    <location>
        <begin position="188"/>
        <end position="210"/>
    </location>
</feature>
<comment type="caution">
    <text evidence="2">The sequence shown here is derived from an EMBL/GenBank/DDBJ whole genome shotgun (WGS) entry which is preliminary data.</text>
</comment>
<feature type="transmembrane region" description="Helical" evidence="1">
    <location>
        <begin position="91"/>
        <end position="117"/>
    </location>
</feature>
<dbReference type="Proteomes" id="UP000316092">
    <property type="component" value="Unassembled WGS sequence"/>
</dbReference>
<feature type="transmembrane region" description="Helical" evidence="1">
    <location>
        <begin position="289"/>
        <end position="310"/>
    </location>
</feature>
<evidence type="ECO:0000313" key="2">
    <source>
        <dbReference type="EMBL" id="TSA83151.1"/>
    </source>
</evidence>
<gene>
    <name evidence="2" type="ORF">FNU79_12560</name>
</gene>
<proteinExistence type="predicted"/>
<dbReference type="AlphaFoldDB" id="A0A553UT29"/>
<feature type="transmembrane region" description="Helical" evidence="1">
    <location>
        <begin position="152"/>
        <end position="173"/>
    </location>
</feature>
<dbReference type="OrthoDB" id="64796at2"/>
<organism evidence="2 3">
    <name type="scientific">Deinococcus detaillensis</name>
    <dbReference type="NCBI Taxonomy" id="2592048"/>
    <lineage>
        <taxon>Bacteria</taxon>
        <taxon>Thermotogati</taxon>
        <taxon>Deinococcota</taxon>
        <taxon>Deinococci</taxon>
        <taxon>Deinococcales</taxon>
        <taxon>Deinococcaceae</taxon>
        <taxon>Deinococcus</taxon>
    </lineage>
</organism>
<reference evidence="2 3" key="1">
    <citation type="submission" date="2019-07" db="EMBL/GenBank/DDBJ databases">
        <title>Deinococcus detaillus sp. nov., isolated from humus soil in Antarctica.</title>
        <authorList>
            <person name="Zhang K."/>
        </authorList>
    </citation>
    <scope>NUCLEOTIDE SEQUENCE [LARGE SCALE GENOMIC DNA]</scope>
    <source>
        <strain evidence="2 3">H1</strain>
    </source>
</reference>
<keyword evidence="1" id="KW-0812">Transmembrane</keyword>
<evidence type="ECO:0000313" key="3">
    <source>
        <dbReference type="Proteomes" id="UP000316092"/>
    </source>
</evidence>
<dbReference type="EMBL" id="VKDB01000014">
    <property type="protein sequence ID" value="TSA83151.1"/>
    <property type="molecule type" value="Genomic_DNA"/>
</dbReference>
<accession>A0A553UT29</accession>
<keyword evidence="3" id="KW-1185">Reference proteome</keyword>
<dbReference type="RefSeq" id="WP_143721164.1">
    <property type="nucleotide sequence ID" value="NZ_VKDB01000014.1"/>
</dbReference>
<keyword evidence="1" id="KW-0472">Membrane</keyword>
<feature type="transmembrane region" description="Helical" evidence="1">
    <location>
        <begin position="49"/>
        <end position="71"/>
    </location>
</feature>